<evidence type="ECO:0000259" key="3">
    <source>
        <dbReference type="PROSITE" id="PS50887"/>
    </source>
</evidence>
<evidence type="ECO:0000313" key="5">
    <source>
        <dbReference type="Proteomes" id="UP000823960"/>
    </source>
</evidence>
<dbReference type="GO" id="GO:1902201">
    <property type="term" value="P:negative regulation of bacterial-type flagellum-dependent cell motility"/>
    <property type="evidence" value="ECO:0007669"/>
    <property type="project" value="TreeGrafter"/>
</dbReference>
<dbReference type="GO" id="GO:0005886">
    <property type="term" value="C:plasma membrane"/>
    <property type="evidence" value="ECO:0007669"/>
    <property type="project" value="TreeGrafter"/>
</dbReference>
<dbReference type="InterPro" id="IPR000700">
    <property type="entry name" value="PAS-assoc_C"/>
</dbReference>
<dbReference type="InterPro" id="IPR050469">
    <property type="entry name" value="Diguanylate_Cyclase"/>
</dbReference>
<dbReference type="InterPro" id="IPR000160">
    <property type="entry name" value="GGDEF_dom"/>
</dbReference>
<dbReference type="Proteomes" id="UP000823960">
    <property type="component" value="Unassembled WGS sequence"/>
</dbReference>
<name>A0A9D1T461_9FIRM</name>
<reference evidence="4" key="2">
    <citation type="journal article" date="2021" name="PeerJ">
        <title>Extensive microbial diversity within the chicken gut microbiome revealed by metagenomics and culture.</title>
        <authorList>
            <person name="Gilroy R."/>
            <person name="Ravi A."/>
            <person name="Getino M."/>
            <person name="Pursley I."/>
            <person name="Horton D.L."/>
            <person name="Alikhan N.F."/>
            <person name="Baker D."/>
            <person name="Gharbi K."/>
            <person name="Hall N."/>
            <person name="Watson M."/>
            <person name="Adriaenssens E.M."/>
            <person name="Foster-Nyarko E."/>
            <person name="Jarju S."/>
            <person name="Secka A."/>
            <person name="Antonio M."/>
            <person name="Oren A."/>
            <person name="Chaudhuri R.R."/>
            <person name="La Ragione R."/>
            <person name="Hildebrand F."/>
            <person name="Pallen M.J."/>
        </authorList>
    </citation>
    <scope>NUCLEOTIDE SEQUENCE</scope>
    <source>
        <strain evidence="4">1370</strain>
    </source>
</reference>
<dbReference type="PROSITE" id="PS50113">
    <property type="entry name" value="PAC"/>
    <property type="match status" value="1"/>
</dbReference>
<keyword evidence="1" id="KW-1133">Transmembrane helix</keyword>
<accession>A0A9D1T461</accession>
<evidence type="ECO:0000256" key="1">
    <source>
        <dbReference type="SAM" id="Phobius"/>
    </source>
</evidence>
<keyword evidence="1" id="KW-0812">Transmembrane</keyword>
<feature type="transmembrane region" description="Helical" evidence="1">
    <location>
        <begin position="59"/>
        <end position="77"/>
    </location>
</feature>
<dbReference type="SUPFAM" id="SSF55073">
    <property type="entry name" value="Nucleotide cyclase"/>
    <property type="match status" value="1"/>
</dbReference>
<dbReference type="Gene3D" id="3.30.70.270">
    <property type="match status" value="1"/>
</dbReference>
<dbReference type="InterPro" id="IPR043128">
    <property type="entry name" value="Rev_trsase/Diguanyl_cyclase"/>
</dbReference>
<evidence type="ECO:0000259" key="2">
    <source>
        <dbReference type="PROSITE" id="PS50113"/>
    </source>
</evidence>
<gene>
    <name evidence="4" type="ORF">IAD28_01850</name>
</gene>
<dbReference type="PROSITE" id="PS50887">
    <property type="entry name" value="GGDEF"/>
    <property type="match status" value="1"/>
</dbReference>
<dbReference type="PANTHER" id="PTHR45138">
    <property type="entry name" value="REGULATORY COMPONENTS OF SENSORY TRANSDUCTION SYSTEM"/>
    <property type="match status" value="1"/>
</dbReference>
<dbReference type="SMART" id="SM00267">
    <property type="entry name" value="GGDEF"/>
    <property type="match status" value="1"/>
</dbReference>
<dbReference type="GO" id="GO:0052621">
    <property type="term" value="F:diguanylate cyclase activity"/>
    <property type="evidence" value="ECO:0007669"/>
    <property type="project" value="TreeGrafter"/>
</dbReference>
<feature type="transmembrane region" description="Helical" evidence="1">
    <location>
        <begin position="89"/>
        <end position="109"/>
    </location>
</feature>
<dbReference type="SUPFAM" id="SSF55785">
    <property type="entry name" value="PYP-like sensor domain (PAS domain)"/>
    <property type="match status" value="1"/>
</dbReference>
<feature type="transmembrane region" description="Helical" evidence="1">
    <location>
        <begin position="116"/>
        <end position="135"/>
    </location>
</feature>
<keyword evidence="1" id="KW-0472">Membrane</keyword>
<evidence type="ECO:0000313" key="4">
    <source>
        <dbReference type="EMBL" id="HIV10424.1"/>
    </source>
</evidence>
<dbReference type="Pfam" id="PF00990">
    <property type="entry name" value="GGDEF"/>
    <property type="match status" value="1"/>
</dbReference>
<protein>
    <submittedName>
        <fullName evidence="4">Sensor domain-containing diguanylate cyclase</fullName>
    </submittedName>
</protein>
<dbReference type="InterPro" id="IPR035965">
    <property type="entry name" value="PAS-like_dom_sf"/>
</dbReference>
<dbReference type="EMBL" id="DVOL01000024">
    <property type="protein sequence ID" value="HIV10424.1"/>
    <property type="molecule type" value="Genomic_DNA"/>
</dbReference>
<dbReference type="GO" id="GO:0043709">
    <property type="term" value="P:cell adhesion involved in single-species biofilm formation"/>
    <property type="evidence" value="ECO:0007669"/>
    <property type="project" value="TreeGrafter"/>
</dbReference>
<dbReference type="Gene3D" id="3.30.450.20">
    <property type="entry name" value="PAS domain"/>
    <property type="match status" value="1"/>
</dbReference>
<comment type="caution">
    <text evidence="4">The sequence shown here is derived from an EMBL/GenBank/DDBJ whole genome shotgun (WGS) entry which is preliminary data.</text>
</comment>
<dbReference type="InterPro" id="IPR029787">
    <property type="entry name" value="Nucleotide_cyclase"/>
</dbReference>
<feature type="transmembrane region" description="Helical" evidence="1">
    <location>
        <begin position="25"/>
        <end position="47"/>
    </location>
</feature>
<feature type="domain" description="PAC" evidence="2">
    <location>
        <begin position="288"/>
        <end position="340"/>
    </location>
</feature>
<feature type="transmembrane region" description="Helical" evidence="1">
    <location>
        <begin position="141"/>
        <end position="159"/>
    </location>
</feature>
<feature type="domain" description="GGDEF" evidence="3">
    <location>
        <begin position="371"/>
        <end position="502"/>
    </location>
</feature>
<dbReference type="CDD" id="cd01949">
    <property type="entry name" value="GGDEF"/>
    <property type="match status" value="1"/>
</dbReference>
<proteinExistence type="predicted"/>
<reference evidence="4" key="1">
    <citation type="submission" date="2020-10" db="EMBL/GenBank/DDBJ databases">
        <authorList>
            <person name="Gilroy R."/>
        </authorList>
    </citation>
    <scope>NUCLEOTIDE SEQUENCE</scope>
    <source>
        <strain evidence="4">1370</strain>
    </source>
</reference>
<dbReference type="NCBIfam" id="TIGR00254">
    <property type="entry name" value="GGDEF"/>
    <property type="match status" value="1"/>
</dbReference>
<sequence length="509" mass="57528">MKNLVWTDISQQEFVESAVSVNRPLLRAGAIFGIVVEAIGMLRVLFLSQSGLGTLNNRIYFSFYLILFLSSLGYLVFDRVKSLSTAALYRLQLGGGIFLIAWHTVFNIYDISRSDAVGSFTFISALFFYSSLLIFKPWHTLSVIFVCSLSFFVCLAHNFSSGELINLSITVGLCVIIHLTRFNSIVNQVRKDKALIDARQELSDARRDFSLSIEQYRLIRQSDNNITFEWDIKEDRMRFSREWTYYFDTPKDIDGFTGFVESTELIVEKQKNILREAMKNVRAGAAYQNCEMSLPLKTGEPGWFEISIITQRDTAGEPKCAIGMLEDVTESRNRLNQMEIDVQMDMFTGVWNKDAIERYGRRKLGELTDGQYLAALILDMDGFKNINDVYGHPAGDYFLKEVARLMKRSAPKGARVGRIGGDEFIVLHATHDIEGFKNYAEHLMSVVPLIELGGNIPGCSCSIGLTAVDGSVQHYHMLYQMADDALYEAKRNGKGRLHVSIPALDIETV</sequence>
<dbReference type="AlphaFoldDB" id="A0A9D1T461"/>
<dbReference type="PANTHER" id="PTHR45138:SF9">
    <property type="entry name" value="DIGUANYLATE CYCLASE DGCM-RELATED"/>
    <property type="match status" value="1"/>
</dbReference>
<organism evidence="4 5">
    <name type="scientific">Candidatus Faeciplasma avium</name>
    <dbReference type="NCBI Taxonomy" id="2840798"/>
    <lineage>
        <taxon>Bacteria</taxon>
        <taxon>Bacillati</taxon>
        <taxon>Bacillota</taxon>
        <taxon>Clostridia</taxon>
        <taxon>Eubacteriales</taxon>
        <taxon>Oscillospiraceae</taxon>
        <taxon>Oscillospiraceae incertae sedis</taxon>
        <taxon>Candidatus Faeciplasma</taxon>
    </lineage>
</organism>
<feature type="transmembrane region" description="Helical" evidence="1">
    <location>
        <begin position="164"/>
        <end position="182"/>
    </location>
</feature>